<evidence type="ECO:0000313" key="3">
    <source>
        <dbReference type="Proteomes" id="UP001217500"/>
    </source>
</evidence>
<dbReference type="KEGG" id="gso:PH603_01505"/>
<dbReference type="EMBL" id="CP116805">
    <property type="protein sequence ID" value="WCL54433.1"/>
    <property type="molecule type" value="Genomic_DNA"/>
</dbReference>
<dbReference type="Proteomes" id="UP001217500">
    <property type="component" value="Chromosome"/>
</dbReference>
<reference evidence="2" key="1">
    <citation type="submission" date="2023-01" db="EMBL/GenBank/DDBJ databases">
        <title>The genome sequence of Kordiimonadaceae bacterium 6D33.</title>
        <authorList>
            <person name="Liu Y."/>
        </authorList>
    </citation>
    <scope>NUCLEOTIDE SEQUENCE</scope>
    <source>
        <strain evidence="2">6D33</strain>
    </source>
</reference>
<evidence type="ECO:0000313" key="2">
    <source>
        <dbReference type="EMBL" id="WCL54433.1"/>
    </source>
</evidence>
<evidence type="ECO:0008006" key="4">
    <source>
        <dbReference type="Google" id="ProtNLM"/>
    </source>
</evidence>
<protein>
    <recommendedName>
        <fullName evidence="4">Solute-binding protein family 3/N-terminal domain-containing protein</fullName>
    </recommendedName>
</protein>
<dbReference type="RefSeq" id="WP_289504152.1">
    <property type="nucleotide sequence ID" value="NZ_CP116805.1"/>
</dbReference>
<keyword evidence="3" id="KW-1185">Reference proteome</keyword>
<sequence length="291" mass="32557">MRHLLILILLLAPAFTGRAAVADDRPLAQWYYVDVPPAMILEGDGKGTGYVDRIIALFKRSMPGYRHEDVASSVVRMFATMQVRDGICTGGLLRTPERENVLVYSDSFYPVLVNRLVTIRAKRPMLAPYLGADNHVDLMALAADKRLVAGYVGQRFYSTLIQRFIEERTESDPEGRLRVLIPNDRFSDLLRHDRIDFAFGLAAEIYYQSLNGDAAVPGGELVSFAVKGEPITKPGGFACSGGPLGRQMADEMNRLIADPAIRAEIHGYYTDWLDEDARRDFEAAVREEETR</sequence>
<name>A0AAF0BHN1_9PROT</name>
<organism evidence="2 3">
    <name type="scientific">Gimibacter soli</name>
    <dbReference type="NCBI Taxonomy" id="3024400"/>
    <lineage>
        <taxon>Bacteria</taxon>
        <taxon>Pseudomonadati</taxon>
        <taxon>Pseudomonadota</taxon>
        <taxon>Alphaproteobacteria</taxon>
        <taxon>Kordiimonadales</taxon>
        <taxon>Temperatibacteraceae</taxon>
        <taxon>Gimibacter</taxon>
    </lineage>
</organism>
<evidence type="ECO:0000256" key="1">
    <source>
        <dbReference type="SAM" id="SignalP"/>
    </source>
</evidence>
<dbReference type="SUPFAM" id="SSF53850">
    <property type="entry name" value="Periplasmic binding protein-like II"/>
    <property type="match status" value="1"/>
</dbReference>
<proteinExistence type="predicted"/>
<dbReference type="AlphaFoldDB" id="A0AAF0BHN1"/>
<gene>
    <name evidence="2" type="ORF">PH603_01505</name>
</gene>
<feature type="chain" id="PRO_5042049349" description="Solute-binding protein family 3/N-terminal domain-containing protein" evidence="1">
    <location>
        <begin position="20"/>
        <end position="291"/>
    </location>
</feature>
<feature type="signal peptide" evidence="1">
    <location>
        <begin position="1"/>
        <end position="19"/>
    </location>
</feature>
<accession>A0AAF0BHN1</accession>
<keyword evidence="1" id="KW-0732">Signal</keyword>